<proteinExistence type="predicted"/>
<dbReference type="Gene3D" id="3.30.1490.20">
    <property type="entry name" value="ATP-grasp fold, A domain"/>
    <property type="match status" value="1"/>
</dbReference>
<dbReference type="InterPro" id="IPR011761">
    <property type="entry name" value="ATP-grasp"/>
</dbReference>
<feature type="domain" description="ATP-grasp" evidence="4">
    <location>
        <begin position="58"/>
        <end position="94"/>
    </location>
</feature>
<dbReference type="InterPro" id="IPR013815">
    <property type="entry name" value="ATP_grasp_subdomain_1"/>
</dbReference>
<dbReference type="Pfam" id="PF13549">
    <property type="entry name" value="ATP-grasp_5"/>
    <property type="match status" value="1"/>
</dbReference>
<gene>
    <name evidence="5" type="ORF">S01H1_79166</name>
</gene>
<name>X0YQQ1_9ZZZZ</name>
<dbReference type="GO" id="GO:0016874">
    <property type="term" value="F:ligase activity"/>
    <property type="evidence" value="ECO:0007669"/>
    <property type="project" value="UniProtKB-KW"/>
</dbReference>
<dbReference type="FunFam" id="3.30.1490.20:FF:000020">
    <property type="entry name" value="Protein lysine acetyltransferase"/>
    <property type="match status" value="1"/>
</dbReference>
<organism evidence="5">
    <name type="scientific">marine sediment metagenome</name>
    <dbReference type="NCBI Taxonomy" id="412755"/>
    <lineage>
        <taxon>unclassified sequences</taxon>
        <taxon>metagenomes</taxon>
        <taxon>ecological metagenomes</taxon>
    </lineage>
</organism>
<evidence type="ECO:0000313" key="5">
    <source>
        <dbReference type="EMBL" id="GAG50763.1"/>
    </source>
</evidence>
<dbReference type="GO" id="GO:0046872">
    <property type="term" value="F:metal ion binding"/>
    <property type="evidence" value="ECO:0007669"/>
    <property type="project" value="InterPro"/>
</dbReference>
<dbReference type="PANTHER" id="PTHR43334">
    <property type="entry name" value="ACETATE--COA LIGASE [ADP-FORMING]"/>
    <property type="match status" value="1"/>
</dbReference>
<evidence type="ECO:0000256" key="2">
    <source>
        <dbReference type="ARBA" id="ARBA00022741"/>
    </source>
</evidence>
<dbReference type="AlphaFoldDB" id="X0YQQ1"/>
<dbReference type="GO" id="GO:0005524">
    <property type="term" value="F:ATP binding"/>
    <property type="evidence" value="ECO:0007669"/>
    <property type="project" value="UniProtKB-KW"/>
</dbReference>
<keyword evidence="1" id="KW-0436">Ligase</keyword>
<evidence type="ECO:0000259" key="4">
    <source>
        <dbReference type="PROSITE" id="PS50975"/>
    </source>
</evidence>
<dbReference type="Gene3D" id="3.30.470.20">
    <property type="entry name" value="ATP-grasp fold, B domain"/>
    <property type="match status" value="1"/>
</dbReference>
<keyword evidence="3" id="KW-0067">ATP-binding</keyword>
<evidence type="ECO:0000256" key="3">
    <source>
        <dbReference type="ARBA" id="ARBA00022840"/>
    </source>
</evidence>
<evidence type="ECO:0000256" key="1">
    <source>
        <dbReference type="ARBA" id="ARBA00022598"/>
    </source>
</evidence>
<comment type="caution">
    <text evidence="5">The sequence shown here is derived from an EMBL/GenBank/DDBJ whole genome shotgun (WGS) entry which is preliminary data.</text>
</comment>
<feature type="non-terminal residue" evidence="5">
    <location>
        <position position="1"/>
    </location>
</feature>
<dbReference type="EMBL" id="BARS01053336">
    <property type="protein sequence ID" value="GAG50763.1"/>
    <property type="molecule type" value="Genomic_DNA"/>
</dbReference>
<keyword evidence="2" id="KW-0547">Nucleotide-binding</keyword>
<sequence>PEACGRALGYLVDYGDYLEKRKGARYIKDKAAAVKPNRDVVERLLASPSSILNEYDSKKILAEYGISITREQLATDLFEAKAIAEKIGYPLVLKVLSPDIPHKTEAGVIKLGIDSEESLEKGFNEVIAKARDFTKDARIDGVLIQEMAEKGIEVIVGMSQDAQFGPTLMFGLGGVFVEVFKDVALRVVPISSLDAREMIDETKGSILLKGYRGMEKMDIEEIVSTLL</sequence>
<dbReference type="PANTHER" id="PTHR43334:SF1">
    <property type="entry name" value="3-HYDROXYPROPIONATE--COA LIGASE [ADP-FORMING]"/>
    <property type="match status" value="1"/>
</dbReference>
<accession>X0YQQ1</accession>
<dbReference type="InterPro" id="IPR051538">
    <property type="entry name" value="Acyl-CoA_Synth/Transferase"/>
</dbReference>
<protein>
    <recommendedName>
        <fullName evidence="4">ATP-grasp domain-containing protein</fullName>
    </recommendedName>
</protein>
<dbReference type="PROSITE" id="PS50975">
    <property type="entry name" value="ATP_GRASP"/>
    <property type="match status" value="1"/>
</dbReference>
<dbReference type="SUPFAM" id="SSF56059">
    <property type="entry name" value="Glutathione synthetase ATP-binding domain-like"/>
    <property type="match status" value="1"/>
</dbReference>
<reference evidence="5" key="1">
    <citation type="journal article" date="2014" name="Front. Microbiol.">
        <title>High frequency of phylogenetically diverse reductive dehalogenase-homologous genes in deep subseafloor sedimentary metagenomes.</title>
        <authorList>
            <person name="Kawai M."/>
            <person name="Futagami T."/>
            <person name="Toyoda A."/>
            <person name="Takaki Y."/>
            <person name="Nishi S."/>
            <person name="Hori S."/>
            <person name="Arai W."/>
            <person name="Tsubouchi T."/>
            <person name="Morono Y."/>
            <person name="Uchiyama I."/>
            <person name="Ito T."/>
            <person name="Fujiyama A."/>
            <person name="Inagaki F."/>
            <person name="Takami H."/>
        </authorList>
    </citation>
    <scope>NUCLEOTIDE SEQUENCE</scope>
    <source>
        <strain evidence="5">Expedition CK06-06</strain>
    </source>
</reference>
<feature type="non-terminal residue" evidence="5">
    <location>
        <position position="227"/>
    </location>
</feature>